<dbReference type="InterPro" id="IPR029063">
    <property type="entry name" value="SAM-dependent_MTases_sf"/>
</dbReference>
<dbReference type="EC" id="2.3.1.-" evidence="2"/>
<feature type="domain" description="N-acetyltransferase" evidence="1">
    <location>
        <begin position="1"/>
        <end position="114"/>
    </location>
</feature>
<dbReference type="Pfam" id="PF13508">
    <property type="entry name" value="Acetyltransf_7"/>
    <property type="match status" value="1"/>
</dbReference>
<dbReference type="AlphaFoldDB" id="A0A9D1Q7R3"/>
<evidence type="ECO:0000259" key="1">
    <source>
        <dbReference type="PROSITE" id="PS51186"/>
    </source>
</evidence>
<gene>
    <name evidence="2" type="ORF">H9890_02980</name>
</gene>
<organism evidence="2 3">
    <name type="scientific">Candidatus Faecalibacterium intestinigallinarum</name>
    <dbReference type="NCBI Taxonomy" id="2838581"/>
    <lineage>
        <taxon>Bacteria</taxon>
        <taxon>Bacillati</taxon>
        <taxon>Bacillota</taxon>
        <taxon>Clostridia</taxon>
        <taxon>Eubacteriales</taxon>
        <taxon>Oscillospiraceae</taxon>
        <taxon>Faecalibacterium</taxon>
    </lineage>
</organism>
<protein>
    <submittedName>
        <fullName evidence="2">GNAT family N-acetyltransferase</fullName>
        <ecNumber evidence="2">2.3.1.-</ecNumber>
    </submittedName>
</protein>
<proteinExistence type="predicted"/>
<dbReference type="SUPFAM" id="SSF53335">
    <property type="entry name" value="S-adenosyl-L-methionine-dependent methyltransferases"/>
    <property type="match status" value="1"/>
</dbReference>
<dbReference type="GO" id="GO:0016747">
    <property type="term" value="F:acyltransferase activity, transferring groups other than amino-acyl groups"/>
    <property type="evidence" value="ECO:0007669"/>
    <property type="project" value="InterPro"/>
</dbReference>
<dbReference type="Gene3D" id="3.40.630.30">
    <property type="match status" value="1"/>
</dbReference>
<dbReference type="EMBL" id="DXHQ01000036">
    <property type="protein sequence ID" value="HIW08350.1"/>
    <property type="molecule type" value="Genomic_DNA"/>
</dbReference>
<dbReference type="CDD" id="cd02440">
    <property type="entry name" value="AdoMet_MTases"/>
    <property type="match status" value="1"/>
</dbReference>
<sequence>MVLVQTETGFDLYKEKLRVGCCIVSRAGQETIIGGLWVAPEWRRRGYGSYLLRQVLHHCGGYDREAASLFSAPLPSQPGETAFWAKFGFLPEGGRLVRRRRPDLTAVRLVQDFLTDRFVRPNVMVDATCGNGGDTVFLCKLGGKQGRVLAFDIQPAAIEATRARLAREGIAGSRCRLILDSHANLLRYVQPGSVDIVMFNFGWLPGADHAVHSQAESSVRAMEAALSALRPGGVLSAVLYSGDVIGDSEKQAVLAWLEALPLTACTVLVCRFANWADSAPLPCFVIKK</sequence>
<dbReference type="InterPro" id="IPR016181">
    <property type="entry name" value="Acyl_CoA_acyltransferase"/>
</dbReference>
<keyword evidence="2" id="KW-0012">Acyltransferase</keyword>
<keyword evidence="2" id="KW-0808">Transferase</keyword>
<dbReference type="PROSITE" id="PS51186">
    <property type="entry name" value="GNAT"/>
    <property type="match status" value="1"/>
</dbReference>
<dbReference type="Pfam" id="PF06962">
    <property type="entry name" value="rRNA_methylase"/>
    <property type="match status" value="1"/>
</dbReference>
<dbReference type="CDD" id="cd04301">
    <property type="entry name" value="NAT_SF"/>
    <property type="match status" value="1"/>
</dbReference>
<evidence type="ECO:0000313" key="2">
    <source>
        <dbReference type="EMBL" id="HIW08350.1"/>
    </source>
</evidence>
<dbReference type="PANTHER" id="PTHR35276:SF1">
    <property type="entry name" value="TRNA (MNM(5)S(2)U34)-METHYLTRANSFERASE, CHLOROPLASTIC"/>
    <property type="match status" value="1"/>
</dbReference>
<dbReference type="SUPFAM" id="SSF55729">
    <property type="entry name" value="Acyl-CoA N-acyltransferases (Nat)"/>
    <property type="match status" value="1"/>
</dbReference>
<dbReference type="InterPro" id="IPR000182">
    <property type="entry name" value="GNAT_dom"/>
</dbReference>
<dbReference type="PANTHER" id="PTHR35276">
    <property type="entry name" value="S-ADENOSYL-L-METHIONINE-DEPENDENT METHYLTRANSFERASES SUPERFAMILY PROTEIN"/>
    <property type="match status" value="1"/>
</dbReference>
<dbReference type="Proteomes" id="UP000823933">
    <property type="component" value="Unassembled WGS sequence"/>
</dbReference>
<comment type="caution">
    <text evidence="2">The sequence shown here is derived from an EMBL/GenBank/DDBJ whole genome shotgun (WGS) entry which is preliminary data.</text>
</comment>
<name>A0A9D1Q7R3_9FIRM</name>
<dbReference type="Gene3D" id="3.40.50.150">
    <property type="entry name" value="Vaccinia Virus protein VP39"/>
    <property type="match status" value="1"/>
</dbReference>
<accession>A0A9D1Q7R3</accession>
<reference evidence="2" key="2">
    <citation type="submission" date="2021-04" db="EMBL/GenBank/DDBJ databases">
        <authorList>
            <person name="Gilroy R."/>
        </authorList>
    </citation>
    <scope>NUCLEOTIDE SEQUENCE</scope>
    <source>
        <strain evidence="2">ChiHcolR34-3080</strain>
    </source>
</reference>
<dbReference type="InterPro" id="IPR010719">
    <property type="entry name" value="MnmM_MeTrfase"/>
</dbReference>
<evidence type="ECO:0000313" key="3">
    <source>
        <dbReference type="Proteomes" id="UP000823933"/>
    </source>
</evidence>
<reference evidence="2" key="1">
    <citation type="journal article" date="2021" name="PeerJ">
        <title>Extensive microbial diversity within the chicken gut microbiome revealed by metagenomics and culture.</title>
        <authorList>
            <person name="Gilroy R."/>
            <person name="Ravi A."/>
            <person name="Getino M."/>
            <person name="Pursley I."/>
            <person name="Horton D.L."/>
            <person name="Alikhan N.F."/>
            <person name="Baker D."/>
            <person name="Gharbi K."/>
            <person name="Hall N."/>
            <person name="Watson M."/>
            <person name="Adriaenssens E.M."/>
            <person name="Foster-Nyarko E."/>
            <person name="Jarju S."/>
            <person name="Secka A."/>
            <person name="Antonio M."/>
            <person name="Oren A."/>
            <person name="Chaudhuri R.R."/>
            <person name="La Ragione R."/>
            <person name="Hildebrand F."/>
            <person name="Pallen M.J."/>
        </authorList>
    </citation>
    <scope>NUCLEOTIDE SEQUENCE</scope>
    <source>
        <strain evidence="2">ChiHcolR34-3080</strain>
    </source>
</reference>